<reference evidence="1 2" key="1">
    <citation type="submission" date="2022-12" db="EMBL/GenBank/DDBJ databases">
        <title>Chromosome-scale assembly of the Ensete ventricosum genome.</title>
        <authorList>
            <person name="Dussert Y."/>
            <person name="Stocks J."/>
            <person name="Wendawek A."/>
            <person name="Woldeyes F."/>
            <person name="Nichols R.A."/>
            <person name="Borrell J.S."/>
        </authorList>
    </citation>
    <scope>NUCLEOTIDE SEQUENCE [LARGE SCALE GENOMIC DNA]</scope>
    <source>
        <strain evidence="2">cv. Maze</strain>
        <tissue evidence="1">Seeds</tissue>
    </source>
</reference>
<keyword evidence="2" id="KW-1185">Reference proteome</keyword>
<gene>
    <name evidence="1" type="ORF">OPV22_022535</name>
</gene>
<dbReference type="EMBL" id="JAQQAF010000006">
    <property type="protein sequence ID" value="KAJ8478808.1"/>
    <property type="molecule type" value="Genomic_DNA"/>
</dbReference>
<evidence type="ECO:0000313" key="1">
    <source>
        <dbReference type="EMBL" id="KAJ8478808.1"/>
    </source>
</evidence>
<sequence>MLRSAVKSETPKRRYNVSGKPWFTTEIARDPEQSGVASCYSPWWSAMHSSTKEHCSLTRGHACLFDVS</sequence>
<organism evidence="1 2">
    <name type="scientific">Ensete ventricosum</name>
    <name type="common">Abyssinian banana</name>
    <name type="synonym">Musa ensete</name>
    <dbReference type="NCBI Taxonomy" id="4639"/>
    <lineage>
        <taxon>Eukaryota</taxon>
        <taxon>Viridiplantae</taxon>
        <taxon>Streptophyta</taxon>
        <taxon>Embryophyta</taxon>
        <taxon>Tracheophyta</taxon>
        <taxon>Spermatophyta</taxon>
        <taxon>Magnoliopsida</taxon>
        <taxon>Liliopsida</taxon>
        <taxon>Zingiberales</taxon>
        <taxon>Musaceae</taxon>
        <taxon>Ensete</taxon>
    </lineage>
</organism>
<comment type="caution">
    <text evidence="1">The sequence shown here is derived from an EMBL/GenBank/DDBJ whole genome shotgun (WGS) entry which is preliminary data.</text>
</comment>
<dbReference type="AlphaFoldDB" id="A0AAV8QQ24"/>
<protein>
    <submittedName>
        <fullName evidence="1">Uncharacterized protein</fullName>
    </submittedName>
</protein>
<dbReference type="Proteomes" id="UP001222027">
    <property type="component" value="Unassembled WGS sequence"/>
</dbReference>
<name>A0AAV8QQ24_ENSVE</name>
<accession>A0AAV8QQ24</accession>
<evidence type="ECO:0000313" key="2">
    <source>
        <dbReference type="Proteomes" id="UP001222027"/>
    </source>
</evidence>
<proteinExistence type="predicted"/>